<name>A0AAE1ET54_PETCI</name>
<organism evidence="1 2">
    <name type="scientific">Petrolisthes cinctipes</name>
    <name type="common">Flat porcelain crab</name>
    <dbReference type="NCBI Taxonomy" id="88211"/>
    <lineage>
        <taxon>Eukaryota</taxon>
        <taxon>Metazoa</taxon>
        <taxon>Ecdysozoa</taxon>
        <taxon>Arthropoda</taxon>
        <taxon>Crustacea</taxon>
        <taxon>Multicrustacea</taxon>
        <taxon>Malacostraca</taxon>
        <taxon>Eumalacostraca</taxon>
        <taxon>Eucarida</taxon>
        <taxon>Decapoda</taxon>
        <taxon>Pleocyemata</taxon>
        <taxon>Anomura</taxon>
        <taxon>Galatheoidea</taxon>
        <taxon>Porcellanidae</taxon>
        <taxon>Petrolisthes</taxon>
    </lineage>
</organism>
<evidence type="ECO:0000313" key="1">
    <source>
        <dbReference type="EMBL" id="KAK3861104.1"/>
    </source>
</evidence>
<dbReference type="EMBL" id="JAWQEG010004561">
    <property type="protein sequence ID" value="KAK3861104.1"/>
    <property type="molecule type" value="Genomic_DNA"/>
</dbReference>
<gene>
    <name evidence="1" type="ORF">Pcinc_032904</name>
</gene>
<evidence type="ECO:0000313" key="2">
    <source>
        <dbReference type="Proteomes" id="UP001286313"/>
    </source>
</evidence>
<dbReference type="AlphaFoldDB" id="A0AAE1ET54"/>
<reference evidence="1" key="1">
    <citation type="submission" date="2023-10" db="EMBL/GenBank/DDBJ databases">
        <title>Genome assemblies of two species of porcelain crab, Petrolisthes cinctipes and Petrolisthes manimaculis (Anomura: Porcellanidae).</title>
        <authorList>
            <person name="Angst P."/>
        </authorList>
    </citation>
    <scope>NUCLEOTIDE SEQUENCE</scope>
    <source>
        <strain evidence="1">PB745_01</strain>
        <tissue evidence="1">Gill</tissue>
    </source>
</reference>
<keyword evidence="2" id="KW-1185">Reference proteome</keyword>
<protein>
    <submittedName>
        <fullName evidence="1">Uncharacterized protein</fullName>
    </submittedName>
</protein>
<comment type="caution">
    <text evidence="1">The sequence shown here is derived from an EMBL/GenBank/DDBJ whole genome shotgun (WGS) entry which is preliminary data.</text>
</comment>
<proteinExistence type="predicted"/>
<accession>A0AAE1ET54</accession>
<sequence>MGKGAGRGRGMGEGEVGEWARGKRFGVRGSVGRGMGMGQEVEEVWGKRNGDGGRGSGGGLVGEKVVVLVVDDRWRKWVGCGSDGRWAVVVVEDGE</sequence>
<dbReference type="Proteomes" id="UP001286313">
    <property type="component" value="Unassembled WGS sequence"/>
</dbReference>